<dbReference type="Proteomes" id="UP000182769">
    <property type="component" value="Unassembled WGS sequence"/>
</dbReference>
<dbReference type="OrthoDB" id="570111at2"/>
<keyword evidence="7" id="KW-1185">Reference proteome</keyword>
<comment type="similarity">
    <text evidence="1">Belongs to the LysR transcriptional regulatory family.</text>
</comment>
<organism evidence="6 7">
    <name type="scientific">Marinomonas fungiae</name>
    <dbReference type="NCBI Taxonomy" id="1137284"/>
    <lineage>
        <taxon>Bacteria</taxon>
        <taxon>Pseudomonadati</taxon>
        <taxon>Pseudomonadota</taxon>
        <taxon>Gammaproteobacteria</taxon>
        <taxon>Oceanospirillales</taxon>
        <taxon>Oceanospirillaceae</taxon>
        <taxon>Marinomonas</taxon>
    </lineage>
</organism>
<dbReference type="SUPFAM" id="SSF53850">
    <property type="entry name" value="Periplasmic binding protein-like II"/>
    <property type="match status" value="1"/>
</dbReference>
<sequence>MAIPYEQLDWNALKAFLIAAREGSFSKAANQLGVTQPTLSRQIFNLESELNVTLFERLSTGLKLTDAGSRLLDFVAPMAPTAQNFSLAVAGLTESLEGEVSLSVSEIDALFRLPELIEFIHQQAPSIQLTIHVSNKASNLKQRDADIALRSFRPSEPDLIAKKLTDEPIWFYGTPNYLAKYGHPTQREQIQTMQIIGFERKLTLINHLNSLEWPVAESNFNLVTSFQGLQWELVKRGLALGFFPQAIGDQEPSLTKAFFPLGPVMVLPLWLVTHRELRTSPRINRVFQLISEWFIKKQS</sequence>
<dbReference type="InterPro" id="IPR058163">
    <property type="entry name" value="LysR-type_TF_proteobact-type"/>
</dbReference>
<dbReference type="EMBL" id="CYHG01000004">
    <property type="protein sequence ID" value="CUB03758.1"/>
    <property type="molecule type" value="Genomic_DNA"/>
</dbReference>
<dbReference type="PROSITE" id="PS50931">
    <property type="entry name" value="HTH_LYSR"/>
    <property type="match status" value="1"/>
</dbReference>
<dbReference type="AlphaFoldDB" id="A0A0K6IKY5"/>
<evidence type="ECO:0000256" key="1">
    <source>
        <dbReference type="ARBA" id="ARBA00009437"/>
    </source>
</evidence>
<dbReference type="PANTHER" id="PTHR30537:SF3">
    <property type="entry name" value="TRANSCRIPTIONAL REGULATORY PROTEIN"/>
    <property type="match status" value="1"/>
</dbReference>
<feature type="domain" description="HTH lysR-type" evidence="5">
    <location>
        <begin position="8"/>
        <end position="65"/>
    </location>
</feature>
<keyword evidence="3" id="KW-0238">DNA-binding</keyword>
<dbReference type="InterPro" id="IPR036390">
    <property type="entry name" value="WH_DNA-bd_sf"/>
</dbReference>
<reference evidence="7" key="1">
    <citation type="submission" date="2015-08" db="EMBL/GenBank/DDBJ databases">
        <authorList>
            <person name="Varghese N."/>
        </authorList>
    </citation>
    <scope>NUCLEOTIDE SEQUENCE [LARGE SCALE GENOMIC DNA]</scope>
    <source>
        <strain evidence="7">JCM 18476</strain>
    </source>
</reference>
<evidence type="ECO:0000313" key="6">
    <source>
        <dbReference type="EMBL" id="CUB03758.1"/>
    </source>
</evidence>
<dbReference type="Gene3D" id="3.40.190.290">
    <property type="match status" value="1"/>
</dbReference>
<dbReference type="GO" id="GO:0003700">
    <property type="term" value="F:DNA-binding transcription factor activity"/>
    <property type="evidence" value="ECO:0007669"/>
    <property type="project" value="InterPro"/>
</dbReference>
<keyword evidence="4" id="KW-0804">Transcription</keyword>
<name>A0A0K6IKY5_9GAMM</name>
<protein>
    <submittedName>
        <fullName evidence="6">Transcriptional regulator, LysR family</fullName>
    </submittedName>
</protein>
<evidence type="ECO:0000256" key="2">
    <source>
        <dbReference type="ARBA" id="ARBA00023015"/>
    </source>
</evidence>
<proteinExistence type="inferred from homology"/>
<dbReference type="Pfam" id="PF03466">
    <property type="entry name" value="LysR_substrate"/>
    <property type="match status" value="1"/>
</dbReference>
<dbReference type="FunFam" id="1.10.10.10:FF:000001">
    <property type="entry name" value="LysR family transcriptional regulator"/>
    <property type="match status" value="1"/>
</dbReference>
<dbReference type="Pfam" id="PF00126">
    <property type="entry name" value="HTH_1"/>
    <property type="match status" value="1"/>
</dbReference>
<gene>
    <name evidence="6" type="ORF">Ga0061065_104189</name>
</gene>
<accession>A0A0K6IKY5</accession>
<dbReference type="GO" id="GO:0006351">
    <property type="term" value="P:DNA-templated transcription"/>
    <property type="evidence" value="ECO:0007669"/>
    <property type="project" value="TreeGrafter"/>
</dbReference>
<evidence type="ECO:0000259" key="5">
    <source>
        <dbReference type="PROSITE" id="PS50931"/>
    </source>
</evidence>
<dbReference type="PANTHER" id="PTHR30537">
    <property type="entry name" value="HTH-TYPE TRANSCRIPTIONAL REGULATOR"/>
    <property type="match status" value="1"/>
</dbReference>
<evidence type="ECO:0000256" key="4">
    <source>
        <dbReference type="ARBA" id="ARBA00023163"/>
    </source>
</evidence>
<dbReference type="RefSeq" id="WP_055462711.1">
    <property type="nucleotide sequence ID" value="NZ_CYHG01000004.1"/>
</dbReference>
<dbReference type="Gene3D" id="1.10.10.10">
    <property type="entry name" value="Winged helix-like DNA-binding domain superfamily/Winged helix DNA-binding domain"/>
    <property type="match status" value="1"/>
</dbReference>
<dbReference type="InterPro" id="IPR000847">
    <property type="entry name" value="LysR_HTH_N"/>
</dbReference>
<dbReference type="InterPro" id="IPR005119">
    <property type="entry name" value="LysR_subst-bd"/>
</dbReference>
<dbReference type="PRINTS" id="PR00039">
    <property type="entry name" value="HTHLYSR"/>
</dbReference>
<dbReference type="GO" id="GO:0043565">
    <property type="term" value="F:sequence-specific DNA binding"/>
    <property type="evidence" value="ECO:0007669"/>
    <property type="project" value="TreeGrafter"/>
</dbReference>
<dbReference type="InterPro" id="IPR036388">
    <property type="entry name" value="WH-like_DNA-bd_sf"/>
</dbReference>
<evidence type="ECO:0000313" key="7">
    <source>
        <dbReference type="Proteomes" id="UP000182769"/>
    </source>
</evidence>
<evidence type="ECO:0000256" key="3">
    <source>
        <dbReference type="ARBA" id="ARBA00023125"/>
    </source>
</evidence>
<keyword evidence="2" id="KW-0805">Transcription regulation</keyword>
<dbReference type="STRING" id="1137284.GCA_001418205_01609"/>
<dbReference type="SUPFAM" id="SSF46785">
    <property type="entry name" value="Winged helix' DNA-binding domain"/>
    <property type="match status" value="1"/>
</dbReference>
<dbReference type="CDD" id="cd05466">
    <property type="entry name" value="PBP2_LTTR_substrate"/>
    <property type="match status" value="1"/>
</dbReference>